<accession>A0AAV5DIL4</accession>
<proteinExistence type="predicted"/>
<sequence length="161" mass="17889">MPPMDQLLLLPLFLVLAANNVAAGVGPRPVPMPWPEQFHAVLLTNFSASGGRLELIDVYYDWPRGRSLNVVRGQLSGEPVYNVEWVNGSSYLFDNSASSSSCTATWHPVGVLPPNWIDTAAYLGRETVDGFDCHVWGQRFFVRYYQEVATGRPVAWNFVGS</sequence>
<reference evidence="2" key="2">
    <citation type="submission" date="2021-12" db="EMBL/GenBank/DDBJ databases">
        <title>Resequencing data analysis of finger millet.</title>
        <authorList>
            <person name="Hatakeyama M."/>
            <person name="Aluri S."/>
            <person name="Balachadran M.T."/>
            <person name="Sivarajan S.R."/>
            <person name="Poveda L."/>
            <person name="Shimizu-Inatsugi R."/>
            <person name="Schlapbach R."/>
            <person name="Sreeman S.M."/>
            <person name="Shimizu K.K."/>
        </authorList>
    </citation>
    <scope>NUCLEOTIDE SEQUENCE</scope>
</reference>
<dbReference type="Proteomes" id="UP001054889">
    <property type="component" value="Unassembled WGS sequence"/>
</dbReference>
<keyword evidence="3" id="KW-1185">Reference proteome</keyword>
<name>A0AAV5DIL4_ELECO</name>
<dbReference type="PANTHER" id="PTHR33880:SF11">
    <property type="entry name" value="NEPROSIN DOMAIN-CONTAINING PROTEIN"/>
    <property type="match status" value="1"/>
</dbReference>
<organism evidence="2 3">
    <name type="scientific">Eleusine coracana subsp. coracana</name>
    <dbReference type="NCBI Taxonomy" id="191504"/>
    <lineage>
        <taxon>Eukaryota</taxon>
        <taxon>Viridiplantae</taxon>
        <taxon>Streptophyta</taxon>
        <taxon>Embryophyta</taxon>
        <taxon>Tracheophyta</taxon>
        <taxon>Spermatophyta</taxon>
        <taxon>Magnoliopsida</taxon>
        <taxon>Liliopsida</taxon>
        <taxon>Poales</taxon>
        <taxon>Poaceae</taxon>
        <taxon>PACMAD clade</taxon>
        <taxon>Chloridoideae</taxon>
        <taxon>Cynodonteae</taxon>
        <taxon>Eleusininae</taxon>
        <taxon>Eleusine</taxon>
    </lineage>
</organism>
<feature type="chain" id="PRO_5043887509" evidence="1">
    <location>
        <begin position="24"/>
        <end position="161"/>
    </location>
</feature>
<keyword evidence="1" id="KW-0732">Signal</keyword>
<dbReference type="AlphaFoldDB" id="A0AAV5DIL4"/>
<protein>
    <submittedName>
        <fullName evidence="2">Uncharacterized protein</fullName>
    </submittedName>
</protein>
<dbReference type="EMBL" id="BQKI01000017">
    <property type="protein sequence ID" value="GJN10020.1"/>
    <property type="molecule type" value="Genomic_DNA"/>
</dbReference>
<evidence type="ECO:0000313" key="3">
    <source>
        <dbReference type="Proteomes" id="UP001054889"/>
    </source>
</evidence>
<dbReference type="PANTHER" id="PTHR33880">
    <property type="entry name" value="EXPRESSED PROTEIN"/>
    <property type="match status" value="1"/>
</dbReference>
<gene>
    <name evidence="2" type="primary">ga28079</name>
    <name evidence="2" type="ORF">PR202_ga28079</name>
</gene>
<evidence type="ECO:0000256" key="1">
    <source>
        <dbReference type="SAM" id="SignalP"/>
    </source>
</evidence>
<evidence type="ECO:0000313" key="2">
    <source>
        <dbReference type="EMBL" id="GJN10020.1"/>
    </source>
</evidence>
<reference evidence="2" key="1">
    <citation type="journal article" date="2018" name="DNA Res.">
        <title>Multiple hybrid de novo genome assembly of finger millet, an orphan allotetraploid crop.</title>
        <authorList>
            <person name="Hatakeyama M."/>
            <person name="Aluri S."/>
            <person name="Balachadran M.T."/>
            <person name="Sivarajan S.R."/>
            <person name="Patrignani A."/>
            <person name="Gruter S."/>
            <person name="Poveda L."/>
            <person name="Shimizu-Inatsugi R."/>
            <person name="Baeten J."/>
            <person name="Francoijs K.J."/>
            <person name="Nataraja K.N."/>
            <person name="Reddy Y.A.N."/>
            <person name="Phadnis S."/>
            <person name="Ravikumar R.L."/>
            <person name="Schlapbach R."/>
            <person name="Sreeman S.M."/>
            <person name="Shimizu K.K."/>
        </authorList>
    </citation>
    <scope>NUCLEOTIDE SEQUENCE</scope>
</reference>
<comment type="caution">
    <text evidence="2">The sequence shown here is derived from an EMBL/GenBank/DDBJ whole genome shotgun (WGS) entry which is preliminary data.</text>
</comment>
<dbReference type="InterPro" id="IPR038941">
    <property type="entry name" value="At4g14100-like"/>
</dbReference>
<feature type="signal peptide" evidence="1">
    <location>
        <begin position="1"/>
        <end position="23"/>
    </location>
</feature>